<proteinExistence type="predicted"/>
<accession>A0A5J5CWA5</accession>
<feature type="region of interest" description="Disordered" evidence="1">
    <location>
        <begin position="32"/>
        <end position="102"/>
    </location>
</feature>
<gene>
    <name evidence="3" type="ORF">FQN60_003847</name>
    <name evidence="2" type="ORF">FQN60_006256</name>
</gene>
<reference evidence="3 4" key="1">
    <citation type="submission" date="2019-08" db="EMBL/GenBank/DDBJ databases">
        <title>A chromosome-level genome assembly, high-density linkage maps, and genome scans reveal the genomic architecture of hybrid incompatibilities underlying speciation via character displacement in darters (Percidae: Etheostominae).</title>
        <authorList>
            <person name="Moran R.L."/>
            <person name="Catchen J.M."/>
            <person name="Fuller R.C."/>
        </authorList>
    </citation>
    <scope>NUCLEOTIDE SEQUENCE [LARGE SCALE GENOMIC DNA]</scope>
    <source>
        <strain evidence="3">EspeVRDwgs_2016</strain>
        <tissue evidence="3">Muscle</tissue>
    </source>
</reference>
<feature type="compositionally biased region" description="Pro residues" evidence="1">
    <location>
        <begin position="38"/>
        <end position="51"/>
    </location>
</feature>
<feature type="compositionally biased region" description="Basic and acidic residues" evidence="1">
    <location>
        <begin position="71"/>
        <end position="85"/>
    </location>
</feature>
<keyword evidence="4" id="KW-1185">Reference proteome</keyword>
<dbReference type="InterPro" id="IPR052429">
    <property type="entry name" value="BAH_domain_protein"/>
</dbReference>
<evidence type="ECO:0000313" key="3">
    <source>
        <dbReference type="EMBL" id="KAA8585153.1"/>
    </source>
</evidence>
<dbReference type="Proteomes" id="UP000327493">
    <property type="component" value="Chromosome 19"/>
</dbReference>
<dbReference type="PANTHER" id="PTHR12505:SF25">
    <property type="entry name" value="BAH AND COILED-COIL DOMAIN-CONTAINING PROTEIN 1-LIKE ISOFORM X1"/>
    <property type="match status" value="1"/>
</dbReference>
<dbReference type="EMBL" id="VOFY01000015">
    <property type="protein sequence ID" value="KAA8585153.1"/>
    <property type="molecule type" value="Genomic_DNA"/>
</dbReference>
<comment type="caution">
    <text evidence="3">The sequence shown here is derived from an EMBL/GenBank/DDBJ whole genome shotgun (WGS) entry which is preliminary data.</text>
</comment>
<feature type="compositionally biased region" description="Low complexity" evidence="1">
    <location>
        <begin position="52"/>
        <end position="63"/>
    </location>
</feature>
<organism evidence="3 4">
    <name type="scientific">Etheostoma spectabile</name>
    <name type="common">orangethroat darter</name>
    <dbReference type="NCBI Taxonomy" id="54343"/>
    <lineage>
        <taxon>Eukaryota</taxon>
        <taxon>Metazoa</taxon>
        <taxon>Chordata</taxon>
        <taxon>Craniata</taxon>
        <taxon>Vertebrata</taxon>
        <taxon>Euteleostomi</taxon>
        <taxon>Actinopterygii</taxon>
        <taxon>Neopterygii</taxon>
        <taxon>Teleostei</taxon>
        <taxon>Neoteleostei</taxon>
        <taxon>Acanthomorphata</taxon>
        <taxon>Eupercaria</taxon>
        <taxon>Perciformes</taxon>
        <taxon>Percoidei</taxon>
        <taxon>Percidae</taxon>
        <taxon>Etheostomatinae</taxon>
        <taxon>Etheostoma</taxon>
    </lineage>
</organism>
<dbReference type="Proteomes" id="UP000327493">
    <property type="component" value="Chromosome 15"/>
</dbReference>
<protein>
    <submittedName>
        <fullName evidence="3">Uncharacterized protein</fullName>
    </submittedName>
</protein>
<dbReference type="PANTHER" id="PTHR12505">
    <property type="entry name" value="PHD FINGER TRANSCRIPTION FACTOR"/>
    <property type="match status" value="1"/>
</dbReference>
<evidence type="ECO:0000256" key="1">
    <source>
        <dbReference type="SAM" id="MobiDB-lite"/>
    </source>
</evidence>
<dbReference type="AlphaFoldDB" id="A0A5J5CWA5"/>
<dbReference type="EMBL" id="VOFY01000019">
    <property type="protein sequence ID" value="KAA8582585.1"/>
    <property type="molecule type" value="Genomic_DNA"/>
</dbReference>
<evidence type="ECO:0000313" key="2">
    <source>
        <dbReference type="EMBL" id="KAA8582585.1"/>
    </source>
</evidence>
<sequence>MFLFLYLCPCGNAGSGLMGNSSASFMGTFLASSLGSPPSHPSHPSRPPSSPSSPSFRGGPHSSASQIWFPHSHEASHQNERHNYPDSRLLSPGVSRTPPAAEQALTVDIRRVDSNSERMVLCVRETKRKHSAVCL</sequence>
<name>A0A5J5CWA5_9PERO</name>
<evidence type="ECO:0000313" key="4">
    <source>
        <dbReference type="Proteomes" id="UP000327493"/>
    </source>
</evidence>